<reference evidence="1 2" key="1">
    <citation type="journal article" date="2022" name="New Phytol.">
        <title>Ecological generalism drives hyperdiversity of secondary metabolite gene clusters in xylarialean endophytes.</title>
        <authorList>
            <person name="Franco M.E.E."/>
            <person name="Wisecaver J.H."/>
            <person name="Arnold A.E."/>
            <person name="Ju Y.M."/>
            <person name="Slot J.C."/>
            <person name="Ahrendt S."/>
            <person name="Moore L.P."/>
            <person name="Eastman K.E."/>
            <person name="Scott K."/>
            <person name="Konkel Z."/>
            <person name="Mondo S.J."/>
            <person name="Kuo A."/>
            <person name="Hayes R.D."/>
            <person name="Haridas S."/>
            <person name="Andreopoulos B."/>
            <person name="Riley R."/>
            <person name="LaButti K."/>
            <person name="Pangilinan J."/>
            <person name="Lipzen A."/>
            <person name="Amirebrahimi M."/>
            <person name="Yan J."/>
            <person name="Adam C."/>
            <person name="Keymanesh K."/>
            <person name="Ng V."/>
            <person name="Louie K."/>
            <person name="Northen T."/>
            <person name="Drula E."/>
            <person name="Henrissat B."/>
            <person name="Hsieh H.M."/>
            <person name="Youens-Clark K."/>
            <person name="Lutzoni F."/>
            <person name="Miadlikowska J."/>
            <person name="Eastwood D.C."/>
            <person name="Hamelin R.C."/>
            <person name="Grigoriev I.V."/>
            <person name="U'Ren J.M."/>
        </authorList>
    </citation>
    <scope>NUCLEOTIDE SEQUENCE [LARGE SCALE GENOMIC DNA]</scope>
    <source>
        <strain evidence="1 2">ER1909</strain>
    </source>
</reference>
<evidence type="ECO:0000313" key="1">
    <source>
        <dbReference type="EMBL" id="KAI6084533.1"/>
    </source>
</evidence>
<keyword evidence="2" id="KW-1185">Reference proteome</keyword>
<comment type="caution">
    <text evidence="1">The sequence shown here is derived from an EMBL/GenBank/DDBJ whole genome shotgun (WGS) entry which is preliminary data.</text>
</comment>
<organism evidence="1 2">
    <name type="scientific">Hypoxylon rubiginosum</name>
    <dbReference type="NCBI Taxonomy" id="110542"/>
    <lineage>
        <taxon>Eukaryota</taxon>
        <taxon>Fungi</taxon>
        <taxon>Dikarya</taxon>
        <taxon>Ascomycota</taxon>
        <taxon>Pezizomycotina</taxon>
        <taxon>Sordariomycetes</taxon>
        <taxon>Xylariomycetidae</taxon>
        <taxon>Xylariales</taxon>
        <taxon>Hypoxylaceae</taxon>
        <taxon>Hypoxylon</taxon>
    </lineage>
</organism>
<accession>A0ACC0CW64</accession>
<dbReference type="EMBL" id="MU394336">
    <property type="protein sequence ID" value="KAI6084533.1"/>
    <property type="molecule type" value="Genomic_DNA"/>
</dbReference>
<sequence length="332" mass="36515">MPTLVGKEIGSTGYGLMGLTWRHEPPSEEQAFAAMKAALNNGMNFWNGGEFYGPPDANSLVLLERYFAKYPEDADKVVLSIKGGIGAKGGLPDGSPENTRRTIDTCIAQLKGRKKIDIFEFARRDQNVPMETTFGVIEKEYIQTGKIGGIALSEVRAETIHEAMKITKIVSVEVELSMFSTEILHNGVADACAQYDIPVVAYSPVGRGFLTGQYTSMADLEKVLPIYKSWPWFQPENFKINIQLAQQAQMLAERKGVTAPQLAISWTKRISSWRKGAPKTIIPIPGATTAARVNENAVDVEITDEEMAEIDATLAKFPRAGERYPDVVPVNT</sequence>
<dbReference type="Proteomes" id="UP001497680">
    <property type="component" value="Unassembled WGS sequence"/>
</dbReference>
<gene>
    <name evidence="1" type="ORF">F4821DRAFT_170069</name>
</gene>
<name>A0ACC0CW64_9PEZI</name>
<evidence type="ECO:0000313" key="2">
    <source>
        <dbReference type="Proteomes" id="UP001497680"/>
    </source>
</evidence>
<protein>
    <submittedName>
        <fullName evidence="1">Aldo/keto reductase</fullName>
    </submittedName>
</protein>
<proteinExistence type="predicted"/>